<dbReference type="AlphaFoldDB" id="A0A0W8IC51"/>
<organism evidence="1 2">
    <name type="scientific">Nesterenkonia jeotgali</name>
    <dbReference type="NCBI Taxonomy" id="317018"/>
    <lineage>
        <taxon>Bacteria</taxon>
        <taxon>Bacillati</taxon>
        <taxon>Actinomycetota</taxon>
        <taxon>Actinomycetes</taxon>
        <taxon>Micrococcales</taxon>
        <taxon>Micrococcaceae</taxon>
        <taxon>Nesterenkonia</taxon>
    </lineage>
</organism>
<gene>
    <name evidence="1" type="ORF">AVL63_12765</name>
</gene>
<keyword evidence="2" id="KW-1185">Reference proteome</keyword>
<reference evidence="2" key="1">
    <citation type="submission" date="2015-12" db="EMBL/GenBank/DDBJ databases">
        <authorList>
            <person name="Nair G.R."/>
            <person name="Kaur G."/>
            <person name="Mayilraj S."/>
        </authorList>
    </citation>
    <scope>NUCLEOTIDE SEQUENCE [LARGE SCALE GENOMIC DNA]</scope>
    <source>
        <strain evidence="2">CD08_7</strain>
    </source>
</reference>
<comment type="caution">
    <text evidence="1">The sequence shown here is derived from an EMBL/GenBank/DDBJ whole genome shotgun (WGS) entry which is preliminary data.</text>
</comment>
<sequence length="225" mass="25110">MTSWDKTVCFFEHQKYGVLRPGLAAHGEVKEDTTEQGCYVLQHVTGDEAEIEDSDGRTRCMILNLLSVPRGGRPIGRVTLLGWVSSHDRSQICSEGIIVVFDAGYEVVPAVRQQATQSHLEGRNVSCDFVIVCLLHLDTIWHEKVTELLQVVIDWGIKISTCGAATESKFAQCSSDVSPEFTNEAADITAMFRRERRPPGVVYYAGILDGFLHKGSHRFPMPLDW</sequence>
<accession>A0A0W8IC51</accession>
<dbReference type="EMBL" id="LQBM01000005">
    <property type="protein sequence ID" value="KUG57515.1"/>
    <property type="molecule type" value="Genomic_DNA"/>
</dbReference>
<evidence type="ECO:0000313" key="2">
    <source>
        <dbReference type="Proteomes" id="UP000054023"/>
    </source>
</evidence>
<dbReference type="Proteomes" id="UP000054023">
    <property type="component" value="Unassembled WGS sequence"/>
</dbReference>
<evidence type="ECO:0000313" key="1">
    <source>
        <dbReference type="EMBL" id="KUG57515.1"/>
    </source>
</evidence>
<protein>
    <submittedName>
        <fullName evidence="1">Uncharacterized protein</fullName>
    </submittedName>
</protein>
<proteinExistence type="predicted"/>
<name>A0A0W8IC51_9MICC</name>